<evidence type="ECO:0000256" key="1">
    <source>
        <dbReference type="ARBA" id="ARBA00004141"/>
    </source>
</evidence>
<dbReference type="Gene3D" id="3.40.50.300">
    <property type="entry name" value="P-loop containing nucleotide triphosphate hydrolases"/>
    <property type="match status" value="2"/>
</dbReference>
<dbReference type="EMBL" id="AZGZ01000017">
    <property type="protein sequence ID" value="KZZ90304.1"/>
    <property type="molecule type" value="Genomic_DNA"/>
</dbReference>
<evidence type="ECO:0000256" key="7">
    <source>
        <dbReference type="ARBA" id="ARBA00023136"/>
    </source>
</evidence>
<dbReference type="OrthoDB" id="66620at2759"/>
<keyword evidence="12" id="KW-1185">Reference proteome</keyword>
<feature type="region of interest" description="Disordered" evidence="8">
    <location>
        <begin position="1"/>
        <end position="27"/>
    </location>
</feature>
<dbReference type="SUPFAM" id="SSF52540">
    <property type="entry name" value="P-loop containing nucleoside triphosphate hydrolases"/>
    <property type="match status" value="2"/>
</dbReference>
<dbReference type="GO" id="GO:0016020">
    <property type="term" value="C:membrane"/>
    <property type="evidence" value="ECO:0007669"/>
    <property type="project" value="UniProtKB-SubCell"/>
</dbReference>
<sequence length="1328" mass="147069">MGDDHQSPCHVDHPTSKNGCSQAHKADEPDNYAQLENKEIVAPTVRDVEPVDLEIKDLDVQIVSTPQLWRRSLRAFTPRAGTDENSPAVKTVLSGITASMPSGSLTAIIGGSGSGKSTLLNVLSERMITGHMRVNGSITYNGSSADGYSTVRSAYLMQQDVLIPTLTVRETLQYSAELRLRKPETKHEREEIVERVILELGLKECADTRIGTSTKKGCSGGEKRRTSIGVQLLANPSILFCDEPTTGLDAMSALQVIQTLKTLAERGRTVIVSIHAPRSEIWQLFDRVILLSQGSLLYAGTTGGALDHFAGCGYSMPQFVNPAEFLVDLAAYDNRCAEAERISGARIEKLKLEWSKQSYSSEKSVPSPSQSATVASEDLQLGVGFSRKFPVFTRRNFVTAIRDPLGVIGSIMTSAMMAVVCGWIFYDLGEDLAGIRSREGSLYTVCSLNGYMSLLFETYRLSLDIQIFDRERLEGVAGVTNFLLSRRAARLFLEDLPVPVIFTCIFYYMTGFGGGSKAVSIFLGLNIVNHYLAMSCAMVCISVSRNFGKASFMGNICFTFQSMCCGFFVQANQMPVYSRWMKWIVYTFYVFSAVIVNEFMGHDSSKYGRFYGCPYSDDPSSPECQAYTGAFVVDSLGVPEGWRNALYKPTLIACAFAIGMFILAALILHFKKVNMDVVQSRTTSDPVPTEGESISSRQQESCHKINIKLEDYQLAVRRTIWGVKGPSTKVTQIINPMYSEFEPGKLNVIMGPSGSGKTSLLSSLAGRLKDSFGTKYVRGGRILYNGSIPSHSVIKSVTSYVTQDDDALMPSLTVRETLRFAAGLRLPPWMSKDEKNRRAEDILLRMGLKSCADNLIGSDFVKGISGGEKRRVGIAVQILTDPKVLLLDEPTSGLDAFTAASIVEVLRNLALEGRTIILTIHQSRSDLFKYFDNILLLARGGNIVYSGNGASMLGYFQQHGYSCPTNTNPADFALDLITVDLQEERKEQVSRARVNHLIESWNVQHQTGKDRVRLIEAPAELGNYRRDANSLRIVYPLVLRRSAINFRRQPDLIFARIFQVFGLVIVLAWFFAPLKSDYEAIQTRMGLVQQITTYYFVGMTKNVAVYPFERDVFYREEEDGAYSVESFILQYTTLEVAFDILNSVTSGILYSFVIGVNKDFKTAMILAYNAFCLVSCGESLGIMTSTLFSNVGFAVNIMSLCLSIATIMGGIMSLHVPSFLRAVNYLSPLKYSLANVAPYSMRDVTFSCNDDQRLPNGDCPVSHGSQILQLYSLDKNPKLYLLGTGMCAIIYRLLAYFLLKFERSTTVGENIQRLGRRVFGKTKVAPSM</sequence>
<dbReference type="GO" id="GO:0016887">
    <property type="term" value="F:ATP hydrolysis activity"/>
    <property type="evidence" value="ECO:0007669"/>
    <property type="project" value="InterPro"/>
</dbReference>
<feature type="transmembrane region" description="Helical" evidence="9">
    <location>
        <begin position="521"/>
        <end position="540"/>
    </location>
</feature>
<feature type="transmembrane region" description="Helical" evidence="9">
    <location>
        <begin position="1053"/>
        <end position="1074"/>
    </location>
</feature>
<evidence type="ECO:0000313" key="11">
    <source>
        <dbReference type="EMBL" id="KZZ90304.1"/>
    </source>
</evidence>
<dbReference type="InterPro" id="IPR050352">
    <property type="entry name" value="ABCG_transporters"/>
</dbReference>
<dbReference type="PANTHER" id="PTHR48041:SF119">
    <property type="entry name" value="ROA1P"/>
    <property type="match status" value="1"/>
</dbReference>
<evidence type="ECO:0000256" key="9">
    <source>
        <dbReference type="SAM" id="Phobius"/>
    </source>
</evidence>
<feature type="domain" description="ABC transporter" evidence="10">
    <location>
        <begin position="63"/>
        <end position="318"/>
    </location>
</feature>
<keyword evidence="7 9" id="KW-0472">Membrane</keyword>
<accession>A0A167XP01</accession>
<evidence type="ECO:0000256" key="3">
    <source>
        <dbReference type="ARBA" id="ARBA00022692"/>
    </source>
</evidence>
<reference evidence="11 12" key="1">
    <citation type="journal article" date="2016" name="Genome Biol. Evol.">
        <title>Divergent and convergent evolution of fungal pathogenicity.</title>
        <authorList>
            <person name="Shang Y."/>
            <person name="Xiao G."/>
            <person name="Zheng P."/>
            <person name="Cen K."/>
            <person name="Zhan S."/>
            <person name="Wang C."/>
        </authorList>
    </citation>
    <scope>NUCLEOTIDE SEQUENCE [LARGE SCALE GENOMIC DNA]</scope>
    <source>
        <strain evidence="11 12">ARSEF 7405</strain>
    </source>
</reference>
<feature type="transmembrane region" description="Helical" evidence="9">
    <location>
        <begin position="583"/>
        <end position="600"/>
    </location>
</feature>
<dbReference type="FunFam" id="3.40.50.300:FF:001433">
    <property type="entry name" value="ABC transporter, putative"/>
    <property type="match status" value="1"/>
</dbReference>
<feature type="transmembrane region" description="Helical" evidence="9">
    <location>
        <begin position="1165"/>
        <end position="1187"/>
    </location>
</feature>
<keyword evidence="6 9" id="KW-1133">Transmembrane helix</keyword>
<dbReference type="InterPro" id="IPR003439">
    <property type="entry name" value="ABC_transporter-like_ATP-bd"/>
</dbReference>
<dbReference type="GO" id="GO:0140359">
    <property type="term" value="F:ABC-type transporter activity"/>
    <property type="evidence" value="ECO:0007669"/>
    <property type="project" value="InterPro"/>
</dbReference>
<dbReference type="Proteomes" id="UP000242877">
    <property type="component" value="Unassembled WGS sequence"/>
</dbReference>
<dbReference type="InterPro" id="IPR003593">
    <property type="entry name" value="AAA+_ATPase"/>
</dbReference>
<keyword evidence="5" id="KW-0067">ATP-binding</keyword>
<evidence type="ECO:0000313" key="12">
    <source>
        <dbReference type="Proteomes" id="UP000242877"/>
    </source>
</evidence>
<evidence type="ECO:0000256" key="6">
    <source>
        <dbReference type="ARBA" id="ARBA00022989"/>
    </source>
</evidence>
<keyword evidence="4" id="KW-0547">Nucleotide-binding</keyword>
<dbReference type="InterPro" id="IPR043926">
    <property type="entry name" value="ABCG_dom"/>
</dbReference>
<dbReference type="SMART" id="SM00382">
    <property type="entry name" value="AAA"/>
    <property type="match status" value="2"/>
</dbReference>
<keyword evidence="3 9" id="KW-0812">Transmembrane</keyword>
<feature type="transmembrane region" description="Helical" evidence="9">
    <location>
        <begin position="1193"/>
        <end position="1214"/>
    </location>
</feature>
<dbReference type="InterPro" id="IPR027417">
    <property type="entry name" value="P-loop_NTPase"/>
</dbReference>
<comment type="subcellular location">
    <subcellularLocation>
        <location evidence="1">Membrane</location>
        <topology evidence="1">Multi-pass membrane protein</topology>
    </subcellularLocation>
</comment>
<dbReference type="VEuPathDB" id="FungiDB:AAP_03834"/>
<dbReference type="PROSITE" id="PS00211">
    <property type="entry name" value="ABC_TRANSPORTER_1"/>
    <property type="match status" value="1"/>
</dbReference>
<organism evidence="11 12">
    <name type="scientific">Ascosphaera apis ARSEF 7405</name>
    <dbReference type="NCBI Taxonomy" id="392613"/>
    <lineage>
        <taxon>Eukaryota</taxon>
        <taxon>Fungi</taxon>
        <taxon>Dikarya</taxon>
        <taxon>Ascomycota</taxon>
        <taxon>Pezizomycotina</taxon>
        <taxon>Eurotiomycetes</taxon>
        <taxon>Eurotiomycetidae</taxon>
        <taxon>Onygenales</taxon>
        <taxon>Ascosphaeraceae</taxon>
        <taxon>Ascosphaera</taxon>
    </lineage>
</organism>
<dbReference type="InterPro" id="IPR017871">
    <property type="entry name" value="ABC_transporter-like_CS"/>
</dbReference>
<dbReference type="PANTHER" id="PTHR48041">
    <property type="entry name" value="ABC TRANSPORTER G FAMILY MEMBER 28"/>
    <property type="match status" value="1"/>
</dbReference>
<name>A0A167XP01_9EURO</name>
<proteinExistence type="predicted"/>
<evidence type="ECO:0000256" key="5">
    <source>
        <dbReference type="ARBA" id="ARBA00022840"/>
    </source>
</evidence>
<evidence type="ECO:0000256" key="2">
    <source>
        <dbReference type="ARBA" id="ARBA00022448"/>
    </source>
</evidence>
<comment type="caution">
    <text evidence="11">The sequence shown here is derived from an EMBL/GenBank/DDBJ whole genome shotgun (WGS) entry which is preliminary data.</text>
</comment>
<feature type="transmembrane region" description="Helical" evidence="9">
    <location>
        <begin position="1128"/>
        <end position="1153"/>
    </location>
</feature>
<feature type="domain" description="ABC transporter" evidence="10">
    <location>
        <begin position="707"/>
        <end position="965"/>
    </location>
</feature>
<dbReference type="GO" id="GO:0005524">
    <property type="term" value="F:ATP binding"/>
    <property type="evidence" value="ECO:0007669"/>
    <property type="project" value="UniProtKB-KW"/>
</dbReference>
<feature type="transmembrane region" description="Helical" evidence="9">
    <location>
        <begin position="1279"/>
        <end position="1299"/>
    </location>
</feature>
<feature type="transmembrane region" description="Helical" evidence="9">
    <location>
        <begin position="651"/>
        <end position="670"/>
    </location>
</feature>
<dbReference type="InterPro" id="IPR013525">
    <property type="entry name" value="ABC2_TM"/>
</dbReference>
<keyword evidence="2" id="KW-0813">Transport</keyword>
<protein>
    <submittedName>
        <fullName evidence="11">ABC efflux transporter</fullName>
    </submittedName>
</protein>
<dbReference type="Pfam" id="PF01061">
    <property type="entry name" value="ABC2_membrane"/>
    <property type="match status" value="2"/>
</dbReference>
<feature type="transmembrane region" description="Helical" evidence="9">
    <location>
        <begin position="491"/>
        <end position="509"/>
    </location>
</feature>
<evidence type="ECO:0000259" key="10">
    <source>
        <dbReference type="PROSITE" id="PS50893"/>
    </source>
</evidence>
<evidence type="ECO:0000256" key="4">
    <source>
        <dbReference type="ARBA" id="ARBA00022741"/>
    </source>
</evidence>
<dbReference type="Pfam" id="PF19055">
    <property type="entry name" value="ABC2_membrane_7"/>
    <property type="match status" value="1"/>
</dbReference>
<dbReference type="PROSITE" id="PS50893">
    <property type="entry name" value="ABC_TRANSPORTER_2"/>
    <property type="match status" value="2"/>
</dbReference>
<dbReference type="Pfam" id="PF00005">
    <property type="entry name" value="ABC_tran"/>
    <property type="match status" value="2"/>
</dbReference>
<feature type="compositionally biased region" description="Basic and acidic residues" evidence="8">
    <location>
        <begin position="1"/>
        <end position="15"/>
    </location>
</feature>
<gene>
    <name evidence="11" type="ORF">AAP_03834</name>
</gene>
<evidence type="ECO:0000256" key="8">
    <source>
        <dbReference type="SAM" id="MobiDB-lite"/>
    </source>
</evidence>
<feature type="transmembrane region" description="Helical" evidence="9">
    <location>
        <begin position="405"/>
        <end position="426"/>
    </location>
</feature>